<dbReference type="EMBL" id="DYXT01000040">
    <property type="protein sequence ID" value="HJE39689.1"/>
    <property type="molecule type" value="Genomic_DNA"/>
</dbReference>
<feature type="domain" description="Calcineurin-like phosphoesterase" evidence="8">
    <location>
        <begin position="39"/>
        <end position="243"/>
    </location>
</feature>
<evidence type="ECO:0000256" key="1">
    <source>
        <dbReference type="ARBA" id="ARBA00000032"/>
    </source>
</evidence>
<dbReference type="Proteomes" id="UP000711407">
    <property type="component" value="Unassembled WGS sequence"/>
</dbReference>
<dbReference type="PIRSF" id="PIRSF000898">
    <property type="entry name" value="Acid_Ptase_5"/>
    <property type="match status" value="1"/>
</dbReference>
<evidence type="ECO:0000256" key="6">
    <source>
        <dbReference type="PIRSR" id="PIRSR000898-1"/>
    </source>
</evidence>
<feature type="signal peptide" evidence="7">
    <location>
        <begin position="1"/>
        <end position="22"/>
    </location>
</feature>
<protein>
    <recommendedName>
        <fullName evidence="2 5">acid phosphatase</fullName>
        <ecNumber evidence="2 5">3.1.3.2</ecNumber>
    </recommendedName>
</protein>
<dbReference type="PANTHER" id="PTHR10161:SF14">
    <property type="entry name" value="TARTRATE-RESISTANT ACID PHOSPHATASE TYPE 5"/>
    <property type="match status" value="1"/>
</dbReference>
<dbReference type="GO" id="GO:0003993">
    <property type="term" value="F:acid phosphatase activity"/>
    <property type="evidence" value="ECO:0007669"/>
    <property type="project" value="UniProtKB-UniRule"/>
</dbReference>
<dbReference type="SUPFAM" id="SSF56300">
    <property type="entry name" value="Metallo-dependent phosphatases"/>
    <property type="match status" value="1"/>
</dbReference>
<dbReference type="Pfam" id="PF00149">
    <property type="entry name" value="Metallophos"/>
    <property type="match status" value="1"/>
</dbReference>
<dbReference type="AlphaFoldDB" id="A0A921JJB1"/>
<evidence type="ECO:0000256" key="7">
    <source>
        <dbReference type="SAM" id="SignalP"/>
    </source>
</evidence>
<organism evidence="9 10">
    <name type="scientific">Candidatus Amulumruptor caecigallinarius</name>
    <dbReference type="NCBI Taxonomy" id="2109911"/>
    <lineage>
        <taxon>Bacteria</taxon>
        <taxon>Pseudomonadati</taxon>
        <taxon>Bacteroidota</taxon>
        <taxon>Bacteroidia</taxon>
        <taxon>Bacteroidales</taxon>
        <taxon>Muribaculaceae</taxon>
        <taxon>Candidatus Amulumruptor</taxon>
    </lineage>
</organism>
<feature type="binding site" evidence="6">
    <location>
        <position position="203"/>
    </location>
    <ligand>
        <name>Fe cation</name>
        <dbReference type="ChEBI" id="CHEBI:24875"/>
        <label>2</label>
    </ligand>
</feature>
<feature type="binding site" evidence="6">
    <location>
        <position position="75"/>
    </location>
    <ligand>
        <name>Fe cation</name>
        <dbReference type="ChEBI" id="CHEBI:24875"/>
        <label>2</label>
    </ligand>
</feature>
<feature type="binding site" evidence="6">
    <location>
        <position position="113"/>
    </location>
    <ligand>
        <name>Fe cation</name>
        <dbReference type="ChEBI" id="CHEBI:24875"/>
        <label>2</label>
    </ligand>
</feature>
<comment type="caution">
    <text evidence="9">The sequence shown here is derived from an EMBL/GenBank/DDBJ whole genome shotgun (WGS) entry which is preliminary data.</text>
</comment>
<dbReference type="Gene3D" id="3.60.21.10">
    <property type="match status" value="1"/>
</dbReference>
<feature type="binding site" evidence="6">
    <location>
        <position position="242"/>
    </location>
    <ligand>
        <name>Fe cation</name>
        <dbReference type="ChEBI" id="CHEBI:24875"/>
        <label>1</label>
    </ligand>
</feature>
<dbReference type="GO" id="GO:0046872">
    <property type="term" value="F:metal ion binding"/>
    <property type="evidence" value="ECO:0007669"/>
    <property type="project" value="UniProtKB-KW"/>
</dbReference>
<reference evidence="9" key="2">
    <citation type="submission" date="2021-09" db="EMBL/GenBank/DDBJ databases">
        <authorList>
            <person name="Gilroy R."/>
        </authorList>
    </citation>
    <scope>NUCLEOTIDE SEQUENCE</scope>
    <source>
        <strain evidence="9">4100</strain>
    </source>
</reference>
<proteinExistence type="predicted"/>
<dbReference type="InterPro" id="IPR029052">
    <property type="entry name" value="Metallo-depent_PP-like"/>
</dbReference>
<evidence type="ECO:0000256" key="3">
    <source>
        <dbReference type="ARBA" id="ARBA00022729"/>
    </source>
</evidence>
<feature type="binding site" evidence="6">
    <location>
        <position position="42"/>
    </location>
    <ligand>
        <name>Fe cation</name>
        <dbReference type="ChEBI" id="CHEBI:24875"/>
        <label>1</label>
    </ligand>
</feature>
<gene>
    <name evidence="9" type="ORF">K8V47_08050</name>
</gene>
<evidence type="ECO:0000256" key="4">
    <source>
        <dbReference type="ARBA" id="ARBA00022801"/>
    </source>
</evidence>
<evidence type="ECO:0000313" key="9">
    <source>
        <dbReference type="EMBL" id="HJE39689.1"/>
    </source>
</evidence>
<evidence type="ECO:0000313" key="10">
    <source>
        <dbReference type="Proteomes" id="UP000711407"/>
    </source>
</evidence>
<evidence type="ECO:0000259" key="8">
    <source>
        <dbReference type="Pfam" id="PF00149"/>
    </source>
</evidence>
<evidence type="ECO:0000256" key="2">
    <source>
        <dbReference type="ARBA" id="ARBA00012646"/>
    </source>
</evidence>
<dbReference type="InterPro" id="IPR004843">
    <property type="entry name" value="Calcineurin-like_PHP"/>
</dbReference>
<keyword evidence="4 5" id="KW-0378">Hydrolase</keyword>
<dbReference type="PANTHER" id="PTHR10161">
    <property type="entry name" value="TARTRATE-RESISTANT ACID PHOSPHATASE TYPE 5"/>
    <property type="match status" value="1"/>
</dbReference>
<feature type="binding site" evidence="6">
    <location>
        <position position="75"/>
    </location>
    <ligand>
        <name>Fe cation</name>
        <dbReference type="ChEBI" id="CHEBI:24875"/>
        <label>1</label>
    </ligand>
</feature>
<feature type="binding site" evidence="6">
    <location>
        <position position="240"/>
    </location>
    <ligand>
        <name>Fe cation</name>
        <dbReference type="ChEBI" id="CHEBI:24875"/>
        <label>2</label>
    </ligand>
</feature>
<reference evidence="9" key="1">
    <citation type="journal article" date="2021" name="PeerJ">
        <title>Extensive microbial diversity within the chicken gut microbiome revealed by metagenomics and culture.</title>
        <authorList>
            <person name="Gilroy R."/>
            <person name="Ravi A."/>
            <person name="Getino M."/>
            <person name="Pursley I."/>
            <person name="Horton D.L."/>
            <person name="Alikhan N.F."/>
            <person name="Baker D."/>
            <person name="Gharbi K."/>
            <person name="Hall N."/>
            <person name="Watson M."/>
            <person name="Adriaenssens E.M."/>
            <person name="Foster-Nyarko E."/>
            <person name="Jarju S."/>
            <person name="Secka A."/>
            <person name="Antonio M."/>
            <person name="Oren A."/>
            <person name="Chaudhuri R.R."/>
            <person name="La Ragione R."/>
            <person name="Hildebrand F."/>
            <person name="Pallen M.J."/>
        </authorList>
    </citation>
    <scope>NUCLEOTIDE SEQUENCE</scope>
    <source>
        <strain evidence="9">4100</strain>
    </source>
</reference>
<sequence length="312" mass="35203">MNLNKIITIAAAALLNTAIAGAQSPQLIDSIKGEINLFVANDTGRNGYYKQKAIADKMGEMADVIGPEAVIAIGDIHHYLGIESVDDPLWMTNYELIYTHPELMIPWHPVLGNHEYEGNTQAVIDYSSKSRRWQMPARYYTKSWENDGTTIRLVMVDTAPLIDKYRNSDEHPDARKQDMNRQLQWVDSVLNTANEDWVIVAGHHPIYAQTSKTESERTDLQKRLKPILLKHKVAAYINGHIHNFQDITMPDSPIHYVTNSAGALSRKVKPTEGTQYCSPSEGFSIITADKDRLSIHFIDADGNRLHVIELDK</sequence>
<accession>A0A921JJB1</accession>
<dbReference type="EC" id="3.1.3.2" evidence="2 5"/>
<feature type="chain" id="PRO_5037962390" description="acid phosphatase" evidence="7">
    <location>
        <begin position="23"/>
        <end position="312"/>
    </location>
</feature>
<keyword evidence="5 6" id="KW-0408">Iron</keyword>
<comment type="cofactor">
    <cofactor evidence="6">
        <name>Fe cation</name>
        <dbReference type="ChEBI" id="CHEBI:24875"/>
    </cofactor>
    <text evidence="6">Binds 2 iron ions per subunit.</text>
</comment>
<evidence type="ECO:0000256" key="5">
    <source>
        <dbReference type="PIRNR" id="PIRNR000898"/>
    </source>
</evidence>
<keyword evidence="3 7" id="KW-0732">Signal</keyword>
<dbReference type="InterPro" id="IPR024927">
    <property type="entry name" value="Acid_PPase"/>
</dbReference>
<keyword evidence="6" id="KW-0479">Metal-binding</keyword>
<name>A0A921JJB1_9BACT</name>
<dbReference type="InterPro" id="IPR051558">
    <property type="entry name" value="Metallophosphoesterase_PAP"/>
</dbReference>
<comment type="catalytic activity">
    <reaction evidence="1 5">
        <text>a phosphate monoester + H2O = an alcohol + phosphate</text>
        <dbReference type="Rhea" id="RHEA:15017"/>
        <dbReference type="ChEBI" id="CHEBI:15377"/>
        <dbReference type="ChEBI" id="CHEBI:30879"/>
        <dbReference type="ChEBI" id="CHEBI:43474"/>
        <dbReference type="ChEBI" id="CHEBI:67140"/>
        <dbReference type="EC" id="3.1.3.2"/>
    </reaction>
</comment>